<reference evidence="4" key="1">
    <citation type="submission" date="2022-10" db="EMBL/GenBank/DDBJ databases">
        <authorList>
            <person name="Chen Y."/>
            <person name="Dougan E. K."/>
            <person name="Chan C."/>
            <person name="Rhodes N."/>
            <person name="Thang M."/>
        </authorList>
    </citation>
    <scope>NUCLEOTIDE SEQUENCE</scope>
</reference>
<dbReference type="SMART" id="SM00240">
    <property type="entry name" value="FHA"/>
    <property type="match status" value="1"/>
</dbReference>
<feature type="compositionally biased region" description="Basic and acidic residues" evidence="2">
    <location>
        <begin position="320"/>
        <end position="330"/>
    </location>
</feature>
<keyword evidence="7" id="KW-1185">Reference proteome</keyword>
<evidence type="ECO:0000259" key="3">
    <source>
        <dbReference type="PROSITE" id="PS50006"/>
    </source>
</evidence>
<dbReference type="EMBL" id="CAMXCT010004190">
    <property type="protein sequence ID" value="CAI4008066.1"/>
    <property type="molecule type" value="Genomic_DNA"/>
</dbReference>
<evidence type="ECO:0000313" key="7">
    <source>
        <dbReference type="Proteomes" id="UP001152797"/>
    </source>
</evidence>
<gene>
    <name evidence="4" type="ORF">C1SCF055_LOCUS33548</name>
</gene>
<dbReference type="InterPro" id="IPR000253">
    <property type="entry name" value="FHA_dom"/>
</dbReference>
<keyword evidence="1" id="KW-0175">Coiled coil</keyword>
<sequence>MSPCAMSPCHAWLIQQTNPDHPIEVGSGVSIGRKDSCRIKVDGKTISAVQCEVKWTAQLQCFQLVDRSSNGTFLNGQSLGKGEASRLTDGDQVQLTKGWQQNSELQFTFVTSFVKLGVKVKDAPDLNAKMEESSIAPPELAEVTEAVAPDAAVDGEKVKLQEALAEAEARAASLSAELAQIKEQLSADAELPAAVEVPTAVEPSEVETERIQLLAQVDDALKEAAREEGICSAHRELMEDCHKVQEALLLELKELFANRESLVQEKRRCEENTTACRAVEKRVQDLAKAKQSDVKDLQQQARGLISEIHIEGTSLSQRIPSDDRREEGHNLESPAKRCKVSSIDTGTLFAETMALG</sequence>
<reference evidence="5" key="2">
    <citation type="submission" date="2024-04" db="EMBL/GenBank/DDBJ databases">
        <authorList>
            <person name="Chen Y."/>
            <person name="Shah S."/>
            <person name="Dougan E. K."/>
            <person name="Thang M."/>
            <person name="Chan C."/>
        </authorList>
    </citation>
    <scope>NUCLEOTIDE SEQUENCE [LARGE SCALE GENOMIC DNA]</scope>
</reference>
<dbReference type="SUPFAM" id="SSF49879">
    <property type="entry name" value="SMAD/FHA domain"/>
    <property type="match status" value="1"/>
</dbReference>
<accession>A0A9P1GBL0</accession>
<evidence type="ECO:0000313" key="5">
    <source>
        <dbReference type="EMBL" id="CAL1161441.1"/>
    </source>
</evidence>
<evidence type="ECO:0000256" key="1">
    <source>
        <dbReference type="SAM" id="Coils"/>
    </source>
</evidence>
<comment type="caution">
    <text evidence="4">The sequence shown here is derived from an EMBL/GenBank/DDBJ whole genome shotgun (WGS) entry which is preliminary data.</text>
</comment>
<dbReference type="EMBL" id="CAMXCT030004190">
    <property type="protein sequence ID" value="CAL4795378.1"/>
    <property type="molecule type" value="Genomic_DNA"/>
</dbReference>
<dbReference type="EMBL" id="CAMXCT020004190">
    <property type="protein sequence ID" value="CAL1161441.1"/>
    <property type="molecule type" value="Genomic_DNA"/>
</dbReference>
<protein>
    <submittedName>
        <fullName evidence="6">FHA domain-containing protein</fullName>
    </submittedName>
</protein>
<feature type="coiled-coil region" evidence="1">
    <location>
        <begin position="245"/>
        <end position="307"/>
    </location>
</feature>
<dbReference type="OrthoDB" id="1305878at2759"/>
<dbReference type="PROSITE" id="PS50006">
    <property type="entry name" value="FHA_DOMAIN"/>
    <property type="match status" value="1"/>
</dbReference>
<dbReference type="InterPro" id="IPR008984">
    <property type="entry name" value="SMAD_FHA_dom_sf"/>
</dbReference>
<dbReference type="Proteomes" id="UP001152797">
    <property type="component" value="Unassembled WGS sequence"/>
</dbReference>
<dbReference type="Gene3D" id="2.60.200.20">
    <property type="match status" value="1"/>
</dbReference>
<evidence type="ECO:0000313" key="4">
    <source>
        <dbReference type="EMBL" id="CAI4008066.1"/>
    </source>
</evidence>
<name>A0A9P1GBL0_9DINO</name>
<dbReference type="Pfam" id="PF00498">
    <property type="entry name" value="FHA"/>
    <property type="match status" value="1"/>
</dbReference>
<proteinExistence type="predicted"/>
<feature type="domain" description="FHA" evidence="3">
    <location>
        <begin position="29"/>
        <end position="79"/>
    </location>
</feature>
<organism evidence="4">
    <name type="scientific">Cladocopium goreaui</name>
    <dbReference type="NCBI Taxonomy" id="2562237"/>
    <lineage>
        <taxon>Eukaryota</taxon>
        <taxon>Sar</taxon>
        <taxon>Alveolata</taxon>
        <taxon>Dinophyceae</taxon>
        <taxon>Suessiales</taxon>
        <taxon>Symbiodiniaceae</taxon>
        <taxon>Cladocopium</taxon>
    </lineage>
</organism>
<feature type="region of interest" description="Disordered" evidence="2">
    <location>
        <begin position="315"/>
        <end position="334"/>
    </location>
</feature>
<evidence type="ECO:0000313" key="6">
    <source>
        <dbReference type="EMBL" id="CAL4795378.1"/>
    </source>
</evidence>
<feature type="coiled-coil region" evidence="1">
    <location>
        <begin position="157"/>
        <end position="184"/>
    </location>
</feature>
<dbReference type="CDD" id="cd00060">
    <property type="entry name" value="FHA"/>
    <property type="match status" value="1"/>
</dbReference>
<evidence type="ECO:0000256" key="2">
    <source>
        <dbReference type="SAM" id="MobiDB-lite"/>
    </source>
</evidence>
<dbReference type="AlphaFoldDB" id="A0A9P1GBL0"/>